<dbReference type="Proteomes" id="UP000322545">
    <property type="component" value="Unassembled WGS sequence"/>
</dbReference>
<feature type="region of interest" description="Disordered" evidence="1">
    <location>
        <begin position="92"/>
        <end position="115"/>
    </location>
</feature>
<keyword evidence="4" id="KW-1185">Reference proteome</keyword>
<reference evidence="3 4" key="1">
    <citation type="submission" date="2016-11" db="EMBL/GenBank/DDBJ databases">
        <authorList>
            <person name="Varghese N."/>
            <person name="Submissions S."/>
        </authorList>
    </citation>
    <scope>NUCLEOTIDE SEQUENCE [LARGE SCALE GENOMIC DNA]</scope>
    <source>
        <strain evidence="3 4">DSM 28249</strain>
    </source>
</reference>
<proteinExistence type="predicted"/>
<evidence type="ECO:0000256" key="1">
    <source>
        <dbReference type="SAM" id="MobiDB-lite"/>
    </source>
</evidence>
<dbReference type="EMBL" id="FRCB01000014">
    <property type="protein sequence ID" value="SHM74918.1"/>
    <property type="molecule type" value="Genomic_DNA"/>
</dbReference>
<evidence type="ECO:0000313" key="3">
    <source>
        <dbReference type="EMBL" id="SHM74918.1"/>
    </source>
</evidence>
<keyword evidence="2" id="KW-0812">Transmembrane</keyword>
<keyword evidence="2" id="KW-0472">Membrane</keyword>
<feature type="compositionally biased region" description="Basic and acidic residues" evidence="1">
    <location>
        <begin position="100"/>
        <end position="115"/>
    </location>
</feature>
<feature type="transmembrane region" description="Helical" evidence="2">
    <location>
        <begin position="12"/>
        <end position="32"/>
    </location>
</feature>
<protein>
    <submittedName>
        <fullName evidence="3">Uncharacterized protein</fullName>
    </submittedName>
</protein>
<name>A0A1M7LAE6_9RHOB</name>
<dbReference type="AlphaFoldDB" id="A0A1M7LAE6"/>
<organism evidence="3 4">
    <name type="scientific">Roseovarius litoreus</name>
    <dbReference type="NCBI Taxonomy" id="1155722"/>
    <lineage>
        <taxon>Bacteria</taxon>
        <taxon>Pseudomonadati</taxon>
        <taxon>Pseudomonadota</taxon>
        <taxon>Alphaproteobacteria</taxon>
        <taxon>Rhodobacterales</taxon>
        <taxon>Roseobacteraceae</taxon>
        <taxon>Roseovarius</taxon>
    </lineage>
</organism>
<keyword evidence="2" id="KW-1133">Transmembrane helix</keyword>
<evidence type="ECO:0000256" key="2">
    <source>
        <dbReference type="SAM" id="Phobius"/>
    </source>
</evidence>
<evidence type="ECO:0000313" key="4">
    <source>
        <dbReference type="Proteomes" id="UP000322545"/>
    </source>
</evidence>
<sequence>MLLVLLVIWKPGLVLTLIGVPVVLAVIAYLTVGHDRIAEISAESWRKFEARRPKRAETLRAKADALALKWDMLLDHLPESWAERLALPDLSASNGTTLRDAPDPFERLAREARND</sequence>
<accession>A0A1M7LAE6</accession>
<gene>
    <name evidence="3" type="ORF">SAMN05443432_11438</name>
</gene>